<gene>
    <name evidence="1" type="ORF">DFP72DRAFT_841976</name>
</gene>
<proteinExistence type="predicted"/>
<dbReference type="OrthoDB" id="3048394at2759"/>
<organism evidence="1 2">
    <name type="scientific">Ephemerocybe angulata</name>
    <dbReference type="NCBI Taxonomy" id="980116"/>
    <lineage>
        <taxon>Eukaryota</taxon>
        <taxon>Fungi</taxon>
        <taxon>Dikarya</taxon>
        <taxon>Basidiomycota</taxon>
        <taxon>Agaricomycotina</taxon>
        <taxon>Agaricomycetes</taxon>
        <taxon>Agaricomycetidae</taxon>
        <taxon>Agaricales</taxon>
        <taxon>Agaricineae</taxon>
        <taxon>Psathyrellaceae</taxon>
        <taxon>Ephemerocybe</taxon>
    </lineage>
</organism>
<dbReference type="EMBL" id="JACGCI010000007">
    <property type="protein sequence ID" value="KAF6762922.1"/>
    <property type="molecule type" value="Genomic_DNA"/>
</dbReference>
<sequence>MPCSRPDSPRRLTKHFLRQVEARHIRTPTSSPQILQWDPETKGLNEWYWPYDDATEAKLAPSLLQDHCRTHISGRHVVSAPTLKEAGTRSLALATPLPKERLLLISEVEDTFRDGDGLFQIMPSLIIVALSGTCFSESPSLPSTLAILAISVEDISTPPIVQEALCEAEESPWDGDTEIASVGRRRRSRC</sequence>
<comment type="caution">
    <text evidence="1">The sequence shown here is derived from an EMBL/GenBank/DDBJ whole genome shotgun (WGS) entry which is preliminary data.</text>
</comment>
<dbReference type="Proteomes" id="UP000521943">
    <property type="component" value="Unassembled WGS sequence"/>
</dbReference>
<dbReference type="AlphaFoldDB" id="A0A8H6IEK0"/>
<protein>
    <submittedName>
        <fullName evidence="1">Uncharacterized protein</fullName>
    </submittedName>
</protein>
<accession>A0A8H6IEK0</accession>
<keyword evidence="2" id="KW-1185">Reference proteome</keyword>
<evidence type="ECO:0000313" key="2">
    <source>
        <dbReference type="Proteomes" id="UP000521943"/>
    </source>
</evidence>
<reference evidence="1 2" key="1">
    <citation type="submission" date="2020-07" db="EMBL/GenBank/DDBJ databases">
        <title>Comparative genomics of pyrophilous fungi reveals a link between fire events and developmental genes.</title>
        <authorList>
            <consortium name="DOE Joint Genome Institute"/>
            <person name="Steindorff A.S."/>
            <person name="Carver A."/>
            <person name="Calhoun S."/>
            <person name="Stillman K."/>
            <person name="Liu H."/>
            <person name="Lipzen A."/>
            <person name="Pangilinan J."/>
            <person name="Labutti K."/>
            <person name="Bruns T.D."/>
            <person name="Grigoriev I.V."/>
        </authorList>
    </citation>
    <scope>NUCLEOTIDE SEQUENCE [LARGE SCALE GENOMIC DNA]</scope>
    <source>
        <strain evidence="1 2">CBS 144469</strain>
    </source>
</reference>
<evidence type="ECO:0000313" key="1">
    <source>
        <dbReference type="EMBL" id="KAF6762922.1"/>
    </source>
</evidence>
<name>A0A8H6IEK0_9AGAR</name>